<dbReference type="HOGENOM" id="CLU_031811_1_0_1"/>
<evidence type="ECO:0000256" key="1">
    <source>
        <dbReference type="SAM" id="Coils"/>
    </source>
</evidence>
<keyword evidence="5" id="KW-1185">Reference proteome</keyword>
<evidence type="ECO:0000259" key="3">
    <source>
        <dbReference type="Pfam" id="PF25540"/>
    </source>
</evidence>
<dbReference type="InParanoid" id="G4T9X2"/>
<organism evidence="4 5">
    <name type="scientific">Serendipita indica (strain DSM 11827)</name>
    <name type="common">Root endophyte fungus</name>
    <name type="synonym">Piriformospora indica</name>
    <dbReference type="NCBI Taxonomy" id="1109443"/>
    <lineage>
        <taxon>Eukaryota</taxon>
        <taxon>Fungi</taxon>
        <taxon>Dikarya</taxon>
        <taxon>Basidiomycota</taxon>
        <taxon>Agaricomycotina</taxon>
        <taxon>Agaricomycetes</taxon>
        <taxon>Sebacinales</taxon>
        <taxon>Serendipitaceae</taxon>
        <taxon>Serendipita</taxon>
    </lineage>
</organism>
<evidence type="ECO:0000256" key="2">
    <source>
        <dbReference type="SAM" id="MobiDB-lite"/>
    </source>
</evidence>
<protein>
    <recommendedName>
        <fullName evidence="3">DUF7923 domain-containing protein</fullName>
    </recommendedName>
</protein>
<dbReference type="Pfam" id="PF25540">
    <property type="entry name" value="DUF7923"/>
    <property type="match status" value="1"/>
</dbReference>
<dbReference type="EMBL" id="CAFZ01000026">
    <property type="protein sequence ID" value="CCA68125.1"/>
    <property type="molecule type" value="Genomic_DNA"/>
</dbReference>
<dbReference type="OrthoDB" id="2270193at2759"/>
<feature type="coiled-coil region" evidence="1">
    <location>
        <begin position="33"/>
        <end position="67"/>
    </location>
</feature>
<comment type="caution">
    <text evidence="4">The sequence shown here is derived from an EMBL/GenBank/DDBJ whole genome shotgun (WGS) entry which is preliminary data.</text>
</comment>
<dbReference type="OMA" id="GPCHDNG"/>
<dbReference type="InterPro" id="IPR057683">
    <property type="entry name" value="DUF7923"/>
</dbReference>
<feature type="domain" description="DUF7923" evidence="3">
    <location>
        <begin position="74"/>
        <end position="255"/>
    </location>
</feature>
<accession>G4T9X2</accession>
<gene>
    <name evidence="4" type="ORF">PIIN_01992</name>
</gene>
<dbReference type="STRING" id="1109443.G4T9X2"/>
<reference evidence="4 5" key="1">
    <citation type="journal article" date="2011" name="PLoS Pathog.">
        <title>Endophytic Life Strategies Decoded by Genome and Transcriptome Analyses of the Mutualistic Root Symbiont Piriformospora indica.</title>
        <authorList>
            <person name="Zuccaro A."/>
            <person name="Lahrmann U."/>
            <person name="Guldener U."/>
            <person name="Langen G."/>
            <person name="Pfiffi S."/>
            <person name="Biedenkopf D."/>
            <person name="Wong P."/>
            <person name="Samans B."/>
            <person name="Grimm C."/>
            <person name="Basiewicz M."/>
            <person name="Murat C."/>
            <person name="Martin F."/>
            <person name="Kogel K.H."/>
        </authorList>
    </citation>
    <scope>NUCLEOTIDE SEQUENCE [LARGE SCALE GENOMIC DNA]</scope>
    <source>
        <strain evidence="4 5">DSM 11827</strain>
    </source>
</reference>
<dbReference type="PANTHER" id="PTHR37543">
    <property type="entry name" value="CCCH ZINC FINGER DNA BINDING PROTEIN (AFU_ORTHOLOGUE AFUA_5G12760)"/>
    <property type="match status" value="1"/>
</dbReference>
<evidence type="ECO:0000313" key="5">
    <source>
        <dbReference type="Proteomes" id="UP000007148"/>
    </source>
</evidence>
<dbReference type="PANTHER" id="PTHR37543:SF1">
    <property type="entry name" value="CCCH ZINC FINGER DNA BINDING PROTEIN (AFU_ORTHOLOGUE AFUA_5G12760)"/>
    <property type="match status" value="1"/>
</dbReference>
<proteinExistence type="predicted"/>
<dbReference type="AlphaFoldDB" id="G4T9X2"/>
<sequence>MSHHDLCSTPTTRPLDNCIQRWNHATKEQENILNDLVTRNLELEARNAELEKQIKKLEWRLRSDQAAADAKEKSENPLIACLLDGDGCIFSEQYLCQGYEGGIQAAQALSEGLTRYLRTSKQRMPTGCRILTMLFLSKSGMEAVLCRNHICTLEQFRAFMTGFGTAHPLFSVVDVGMGKEAADFKMRDYLKVFVRLPQTFRVFFGGGHDNGYGPCLTELKTEGLQEKIVVLQSYTQLAREIALLKLPDLMIPDLFMPEKLERRPAFAHMHANTDPTPTSDTLYAGSFKSQKKKRGKKRNVLSISSIDEIIISSPATGASSISQTDESETRLPCLAHHYSPRGCLNFVTCRYDHSDELDATQEEQMKDLARCTPCEYVNEGRECPSAVCHYGHKCPRGSRCQDYLIGVCKFVGLMMHQDEEIIDMI</sequence>
<name>G4T9X2_SERID</name>
<dbReference type="Proteomes" id="UP000007148">
    <property type="component" value="Unassembled WGS sequence"/>
</dbReference>
<keyword evidence="1" id="KW-0175">Coiled coil</keyword>
<evidence type="ECO:0000313" key="4">
    <source>
        <dbReference type="EMBL" id="CCA68125.1"/>
    </source>
</evidence>
<dbReference type="eggNOG" id="ENOG502S3N6">
    <property type="taxonomic scope" value="Eukaryota"/>
</dbReference>
<feature type="region of interest" description="Disordered" evidence="2">
    <location>
        <begin position="269"/>
        <end position="290"/>
    </location>
</feature>